<evidence type="ECO:0000313" key="4">
    <source>
        <dbReference type="Proteomes" id="UP000586093"/>
    </source>
</evidence>
<keyword evidence="4" id="KW-1185">Reference proteome</keyword>
<evidence type="ECO:0000313" key="3">
    <source>
        <dbReference type="EMBL" id="MBB1161238.1"/>
    </source>
</evidence>
<sequence>MNHISALFKLSVLAAALGALPAARADTCIGNCGQSGPDGVVSAPPGGSTYTWISTSGGQAGVGQIPGVGGTNGSALISDAFYAAPGAVVQFNFNYITSDGAGFADYGWAELRGSSSSVYLFTARTQPEGTIAPGFGLPDVNATLNPSSVPIQPGETTWAPLGSSSGGCYAAGCGQTGWIGSSYTVTQADTYQLVFGVTNWGDTIFDSGMAFSGLLLDGLVIGDGSSEENPLLPSDLGSNGEFIFEFVATPGTPVFIDPFIAVGYDYALTTPGNSFASLILPNVGDGVFTVSGVDGMGVSFSDVVNAGVLYNFAGGVTAFSVTDIEVTAGLDPADPSAFVTGLTFVNPGAVAVSQTPVSVFVSAPVPEPSTYALMALGLLGLAAMSRRRSLHAC</sequence>
<name>A0A839HNR4_9BURK</name>
<evidence type="ECO:0000256" key="1">
    <source>
        <dbReference type="SAM" id="SignalP"/>
    </source>
</evidence>
<feature type="chain" id="PRO_5032490402" evidence="1">
    <location>
        <begin position="26"/>
        <end position="393"/>
    </location>
</feature>
<feature type="signal peptide" evidence="1">
    <location>
        <begin position="1"/>
        <end position="25"/>
    </location>
</feature>
<dbReference type="NCBIfam" id="TIGR02595">
    <property type="entry name" value="PEP_CTERM"/>
    <property type="match status" value="1"/>
</dbReference>
<gene>
    <name evidence="3" type="ORF">H4F90_04500</name>
</gene>
<dbReference type="RefSeq" id="WP_182661854.1">
    <property type="nucleotide sequence ID" value="NZ_JACIVI010000001.1"/>
</dbReference>
<protein>
    <submittedName>
        <fullName evidence="3">NF038132 family protein</fullName>
    </submittedName>
</protein>
<dbReference type="Proteomes" id="UP000586093">
    <property type="component" value="Unassembled WGS sequence"/>
</dbReference>
<dbReference type="InterPro" id="IPR013424">
    <property type="entry name" value="Ice-binding_C"/>
</dbReference>
<proteinExistence type="predicted"/>
<keyword evidence="1" id="KW-0732">Signal</keyword>
<dbReference type="NCBIfam" id="NF038132">
    <property type="entry name" value="PEP_NF038132"/>
    <property type="match status" value="1"/>
</dbReference>
<dbReference type="EMBL" id="JACIVI010000001">
    <property type="protein sequence ID" value="MBB1161238.1"/>
    <property type="molecule type" value="Genomic_DNA"/>
</dbReference>
<organism evidence="3 4">
    <name type="scientific">Aquariibacter albus</name>
    <dbReference type="NCBI Taxonomy" id="2759899"/>
    <lineage>
        <taxon>Bacteria</taxon>
        <taxon>Pseudomonadati</taxon>
        <taxon>Pseudomonadota</taxon>
        <taxon>Betaproteobacteria</taxon>
        <taxon>Burkholderiales</taxon>
        <taxon>Sphaerotilaceae</taxon>
        <taxon>Aquariibacter</taxon>
    </lineage>
</organism>
<reference evidence="3 4" key="1">
    <citation type="submission" date="2020-08" db="EMBL/GenBank/DDBJ databases">
        <title>Aquariorum lacteus gen. nov., sp. nov., a new member of the family Comamonadaceae, isolated from freshwater aquarium.</title>
        <authorList>
            <person name="Chun S.-J."/>
        </authorList>
    </citation>
    <scope>NUCLEOTIDE SEQUENCE [LARGE SCALE GENOMIC DNA]</scope>
    <source>
        <strain evidence="3 4">SJAQ100</strain>
    </source>
</reference>
<dbReference type="AlphaFoldDB" id="A0A839HNR4"/>
<accession>A0A839HNR4</accession>
<comment type="caution">
    <text evidence="3">The sequence shown here is derived from an EMBL/GenBank/DDBJ whole genome shotgun (WGS) entry which is preliminary data.</text>
</comment>
<evidence type="ECO:0000259" key="2">
    <source>
        <dbReference type="Pfam" id="PF07589"/>
    </source>
</evidence>
<dbReference type="Pfam" id="PF07589">
    <property type="entry name" value="PEP-CTERM"/>
    <property type="match status" value="1"/>
</dbReference>
<feature type="domain" description="Ice-binding protein C-terminal" evidence="2">
    <location>
        <begin position="364"/>
        <end position="387"/>
    </location>
</feature>